<dbReference type="BioCyc" id="PMAR862515-HMP:GMOO-1453-MONOMER"/>
<dbReference type="EMBL" id="AEEI01000049">
    <property type="protein sequence ID" value="EFM01595.1"/>
    <property type="molecule type" value="Genomic_DNA"/>
</dbReference>
<sequence>MERDSFIHHSNINKMIFTNNLITLTLLALCSLPICAQPSVRQDNVEVRVAAKTFNAAKSFLGTKINADDTWTDVGNTFTHNPNFKSHAQRNVLWFPDYRLQPFQSSAKAKAADPQADSKKIDRGFTQDYSHIHAFYEHLSKWYYPYQPYYHYRDFYWMHNDDDNKRMLTEFNHFAKQVVASTGRRPAKFAYHAVTLPDGTHAHVPYDERFRTAWTALYLSNPTSIKAFQYYAMTLLSTDPILAHCFENVAPAAKGGKYTTPHREQFEKMRTNRDKMTLIMAANYLKYEDLCQFIQRNFQRFETAETAYGKLLAGWVGHVTYQNVFKNHRNHKEDSAEVQTFNRLDAAFLKGYPALRDQLAKETGLWSAPVADTKCSATEKKWPVGKRGKGRRR</sequence>
<keyword evidence="1" id="KW-0732">Signal</keyword>
<gene>
    <name evidence="2" type="ORF">HMPREF0658_1430</name>
</gene>
<comment type="caution">
    <text evidence="2">The sequence shown here is derived from an EMBL/GenBank/DDBJ whole genome shotgun (WGS) entry which is preliminary data.</text>
</comment>
<evidence type="ECO:0000256" key="1">
    <source>
        <dbReference type="SAM" id="SignalP"/>
    </source>
</evidence>
<feature type="signal peptide" evidence="1">
    <location>
        <begin position="1"/>
        <end position="36"/>
    </location>
</feature>
<feature type="chain" id="PRO_5003138210" description="DUF1570 domain-containing protein" evidence="1">
    <location>
        <begin position="37"/>
        <end position="393"/>
    </location>
</feature>
<evidence type="ECO:0000313" key="2">
    <source>
        <dbReference type="EMBL" id="EFM01595.1"/>
    </source>
</evidence>
<organism evidence="2 3">
    <name type="scientific">Hoylesella marshii DSM 16973 = JCM 13450</name>
    <dbReference type="NCBI Taxonomy" id="862515"/>
    <lineage>
        <taxon>Bacteria</taxon>
        <taxon>Pseudomonadati</taxon>
        <taxon>Bacteroidota</taxon>
        <taxon>Bacteroidia</taxon>
        <taxon>Bacteroidales</taxon>
        <taxon>Prevotellaceae</taxon>
        <taxon>Hoylesella</taxon>
    </lineage>
</organism>
<dbReference type="AlphaFoldDB" id="E0NTC8"/>
<proteinExistence type="predicted"/>
<evidence type="ECO:0008006" key="4">
    <source>
        <dbReference type="Google" id="ProtNLM"/>
    </source>
</evidence>
<dbReference type="Proteomes" id="UP000004394">
    <property type="component" value="Unassembled WGS sequence"/>
</dbReference>
<evidence type="ECO:0000313" key="3">
    <source>
        <dbReference type="Proteomes" id="UP000004394"/>
    </source>
</evidence>
<reference evidence="2" key="1">
    <citation type="submission" date="2010-07" db="EMBL/GenBank/DDBJ databases">
        <authorList>
            <person name="Muzny D."/>
            <person name="Qin X."/>
            <person name="Deng J."/>
            <person name="Jiang H."/>
            <person name="Liu Y."/>
            <person name="Qu J."/>
            <person name="Song X.-Z."/>
            <person name="Zhang L."/>
            <person name="Thornton R."/>
            <person name="Coyle M."/>
            <person name="Francisco L."/>
            <person name="Jackson L."/>
            <person name="Javaid M."/>
            <person name="Korchina V."/>
            <person name="Kovar C."/>
            <person name="Mata R."/>
            <person name="Mathew T."/>
            <person name="Ngo R."/>
            <person name="Nguyen L."/>
            <person name="Nguyen N."/>
            <person name="Okwuonu G."/>
            <person name="Ongeri F."/>
            <person name="Pham C."/>
            <person name="Simmons D."/>
            <person name="Wilczek-Boney K."/>
            <person name="Hale W."/>
            <person name="Jakkamsetti A."/>
            <person name="Pham P."/>
            <person name="Ruth R."/>
            <person name="San Lucas F."/>
            <person name="Warren J."/>
            <person name="Zhang J."/>
            <person name="Zhao Z."/>
            <person name="Zhou C."/>
            <person name="Zhu D."/>
            <person name="Lee S."/>
            <person name="Bess C."/>
            <person name="Blankenburg K."/>
            <person name="Forbes L."/>
            <person name="Fu Q."/>
            <person name="Gubbala S."/>
            <person name="Hirani K."/>
            <person name="Jayaseelan J.C."/>
            <person name="Lara F."/>
            <person name="Munidasa M."/>
            <person name="Palculict T."/>
            <person name="Patil S."/>
            <person name="Pu L.-L."/>
            <person name="Saada N."/>
            <person name="Tang L."/>
            <person name="Weissenberger G."/>
            <person name="Zhu Y."/>
            <person name="Hemphill L."/>
            <person name="Shang Y."/>
            <person name="Youmans B."/>
            <person name="Ayvaz T."/>
            <person name="Ross M."/>
            <person name="Santibanez J."/>
            <person name="Aqrawi P."/>
            <person name="Gross S."/>
            <person name="Joshi V."/>
            <person name="Fowler G."/>
            <person name="Nazareth L."/>
            <person name="Reid J."/>
            <person name="Worley K."/>
            <person name="Petrosino J."/>
            <person name="Highlander S."/>
            <person name="Gibbs R."/>
        </authorList>
    </citation>
    <scope>NUCLEOTIDE SEQUENCE [LARGE SCALE GENOMIC DNA]</scope>
    <source>
        <strain evidence="2">DSM 16973</strain>
    </source>
</reference>
<dbReference type="HOGENOM" id="CLU_701814_0_0_10"/>
<accession>E0NTC8</accession>
<name>E0NTC8_9BACT</name>
<protein>
    <recommendedName>
        <fullName evidence="4">DUF1570 domain-containing protein</fullName>
    </recommendedName>
</protein>
<keyword evidence="3" id="KW-1185">Reference proteome</keyword>
<dbReference type="STRING" id="862515.HMPREF0658_1430"/>